<feature type="compositionally biased region" description="Polar residues" evidence="9">
    <location>
        <begin position="188"/>
        <end position="201"/>
    </location>
</feature>
<dbReference type="AlphaFoldDB" id="A0A0E3ZJW9"/>
<feature type="compositionally biased region" description="Acidic residues" evidence="9">
    <location>
        <begin position="178"/>
        <end position="187"/>
    </location>
</feature>
<gene>
    <name evidence="10" type="ORF">CL55_00009680</name>
</gene>
<evidence type="ECO:0000313" key="11">
    <source>
        <dbReference type="Proteomes" id="UP000061135"/>
    </source>
</evidence>
<keyword evidence="5" id="KW-0963">Cytoplasm</keyword>
<dbReference type="KEGG" id="pdq:CL55_00009680"/>
<evidence type="ECO:0000256" key="5">
    <source>
        <dbReference type="ARBA" id="ARBA00022490"/>
    </source>
</evidence>
<dbReference type="PATRIC" id="fig|576611.7.peg.984"/>
<dbReference type="PANTHER" id="PTHR47861:SF3">
    <property type="entry name" value="FKBP-TYPE PEPTIDYL-PROLYL CIS-TRANS ISOMERASE SLYD"/>
    <property type="match status" value="1"/>
</dbReference>
<organism evidence="10 11">
    <name type="scientific">Polynucleobacter duraquae</name>
    <dbReference type="NCBI Taxonomy" id="1835254"/>
    <lineage>
        <taxon>Bacteria</taxon>
        <taxon>Pseudomonadati</taxon>
        <taxon>Pseudomonadota</taxon>
        <taxon>Betaproteobacteria</taxon>
        <taxon>Burkholderiales</taxon>
        <taxon>Burkholderiaceae</taxon>
        <taxon>Polynucleobacter</taxon>
    </lineage>
</organism>
<dbReference type="STRING" id="1835254.CL55_00009680"/>
<accession>A0A0E3ZJW9</accession>
<proteinExistence type="inferred from homology"/>
<keyword evidence="7" id="KW-0143">Chaperone</keyword>
<dbReference type="PANTHER" id="PTHR47861">
    <property type="entry name" value="FKBP-TYPE PEPTIDYL-PROLYL CIS-TRANS ISOMERASE SLYD"/>
    <property type="match status" value="1"/>
</dbReference>
<protein>
    <recommendedName>
        <fullName evidence="4">peptidylprolyl isomerase</fullName>
        <ecNumber evidence="4">5.2.1.8</ecNumber>
    </recommendedName>
</protein>
<keyword evidence="11" id="KW-1185">Reference proteome</keyword>
<feature type="region of interest" description="Disordered" evidence="9">
    <location>
        <begin position="175"/>
        <end position="201"/>
    </location>
</feature>
<evidence type="ECO:0000256" key="2">
    <source>
        <dbReference type="ARBA" id="ARBA00004496"/>
    </source>
</evidence>
<name>A0A0E3ZJW9_9BURK</name>
<evidence type="ECO:0000313" key="10">
    <source>
        <dbReference type="EMBL" id="AKD25301.1"/>
    </source>
</evidence>
<evidence type="ECO:0000256" key="4">
    <source>
        <dbReference type="ARBA" id="ARBA00013194"/>
    </source>
</evidence>
<dbReference type="Proteomes" id="UP000061135">
    <property type="component" value="Chromosome"/>
</dbReference>
<dbReference type="Gene3D" id="3.10.50.40">
    <property type="match status" value="1"/>
</dbReference>
<evidence type="ECO:0000256" key="9">
    <source>
        <dbReference type="SAM" id="MobiDB-lite"/>
    </source>
</evidence>
<comment type="similarity">
    <text evidence="3">Belongs to the FKBP-type PPIase family.</text>
</comment>
<evidence type="ECO:0000256" key="6">
    <source>
        <dbReference type="ARBA" id="ARBA00023110"/>
    </source>
</evidence>
<dbReference type="InterPro" id="IPR046357">
    <property type="entry name" value="PPIase_dom_sf"/>
</dbReference>
<sequence>MLNELRMKIEKNTVVSLRYKLTDAQNNIIEEPDSPMVYLHGGYEGTFPKIENLLDGQDVGYEASIQLEPSEAFGEYDPELLKIEPRARFPEPLEVGMQFEGVPDEEVEDSGDEDEEPLIYTVTDVADSQVVLDGNHPLAGMALRFWVQVEDIRTATDEEIENRYPESAEAFAFGMPDDLVDGEDDTADTISNPDSSPPTLH</sequence>
<evidence type="ECO:0000256" key="1">
    <source>
        <dbReference type="ARBA" id="ARBA00000971"/>
    </source>
</evidence>
<dbReference type="EMBL" id="CP007501">
    <property type="protein sequence ID" value="AKD25301.1"/>
    <property type="molecule type" value="Genomic_DNA"/>
</dbReference>
<dbReference type="SUPFAM" id="SSF54534">
    <property type="entry name" value="FKBP-like"/>
    <property type="match status" value="1"/>
</dbReference>
<evidence type="ECO:0000256" key="7">
    <source>
        <dbReference type="ARBA" id="ARBA00023186"/>
    </source>
</evidence>
<evidence type="ECO:0000256" key="3">
    <source>
        <dbReference type="ARBA" id="ARBA00006577"/>
    </source>
</evidence>
<dbReference type="EC" id="5.2.1.8" evidence="4"/>
<dbReference type="GO" id="GO:0005737">
    <property type="term" value="C:cytoplasm"/>
    <property type="evidence" value="ECO:0007669"/>
    <property type="project" value="UniProtKB-SubCell"/>
</dbReference>
<dbReference type="GO" id="GO:0003755">
    <property type="term" value="F:peptidyl-prolyl cis-trans isomerase activity"/>
    <property type="evidence" value="ECO:0007669"/>
    <property type="project" value="UniProtKB-KW"/>
</dbReference>
<comment type="subcellular location">
    <subcellularLocation>
        <location evidence="2">Cytoplasm</location>
    </subcellularLocation>
</comment>
<dbReference type="OrthoDB" id="9808891at2"/>
<comment type="catalytic activity">
    <reaction evidence="1">
        <text>[protein]-peptidylproline (omega=180) = [protein]-peptidylproline (omega=0)</text>
        <dbReference type="Rhea" id="RHEA:16237"/>
        <dbReference type="Rhea" id="RHEA-COMP:10747"/>
        <dbReference type="Rhea" id="RHEA-COMP:10748"/>
        <dbReference type="ChEBI" id="CHEBI:83833"/>
        <dbReference type="ChEBI" id="CHEBI:83834"/>
        <dbReference type="EC" id="5.2.1.8"/>
    </reaction>
</comment>
<keyword evidence="6" id="KW-0697">Rotamase</keyword>
<dbReference type="HOGENOM" id="CLU_098197_1_1_4"/>
<evidence type="ECO:0000256" key="8">
    <source>
        <dbReference type="ARBA" id="ARBA00023235"/>
    </source>
</evidence>
<reference evidence="10 11" key="1">
    <citation type="submission" date="2014-03" db="EMBL/GenBank/DDBJ databases">
        <title>Genome of Polynucleobacter strain MWH-MoK4.</title>
        <authorList>
            <person name="Hahn M.W."/>
        </authorList>
    </citation>
    <scope>NUCLEOTIDE SEQUENCE [LARGE SCALE GENOMIC DNA]</scope>
    <source>
        <strain evidence="10 11">MWH-MoK4</strain>
    </source>
</reference>
<keyword evidence="8 10" id="KW-0413">Isomerase</keyword>